<evidence type="ECO:0000313" key="2">
    <source>
        <dbReference type="EMBL" id="KAJ7776957.1"/>
    </source>
</evidence>
<name>A0AAD7K2F9_9AGAR</name>
<sequence length="167" mass="18604">MAEVITLETNKCFHVLKWIGVANESGHSLALFTHAPISELVYLLTGSHLDLKDKDKGLYSMLSCDNGWEHWQALTTQVVYQILEVHGSDDCSDGEDDYEELDKGSGTKKHWLKLPRGAVKKASKNPKKPAKRSGSECRIGDSATTYPKLIDNTEITLDDTRARDGTR</sequence>
<keyword evidence="3" id="KW-1185">Reference proteome</keyword>
<dbReference type="AlphaFoldDB" id="A0AAD7K2F9"/>
<protein>
    <submittedName>
        <fullName evidence="2">Uncharacterized protein</fullName>
    </submittedName>
</protein>
<evidence type="ECO:0000256" key="1">
    <source>
        <dbReference type="SAM" id="MobiDB-lite"/>
    </source>
</evidence>
<gene>
    <name evidence="2" type="ORF">DFH07DRAFT_766644</name>
</gene>
<dbReference type="Proteomes" id="UP001215280">
    <property type="component" value="Unassembled WGS sequence"/>
</dbReference>
<organism evidence="2 3">
    <name type="scientific">Mycena maculata</name>
    <dbReference type="NCBI Taxonomy" id="230809"/>
    <lineage>
        <taxon>Eukaryota</taxon>
        <taxon>Fungi</taxon>
        <taxon>Dikarya</taxon>
        <taxon>Basidiomycota</taxon>
        <taxon>Agaricomycotina</taxon>
        <taxon>Agaricomycetes</taxon>
        <taxon>Agaricomycetidae</taxon>
        <taxon>Agaricales</taxon>
        <taxon>Marasmiineae</taxon>
        <taxon>Mycenaceae</taxon>
        <taxon>Mycena</taxon>
    </lineage>
</organism>
<comment type="caution">
    <text evidence="2">The sequence shown here is derived from an EMBL/GenBank/DDBJ whole genome shotgun (WGS) entry which is preliminary data.</text>
</comment>
<reference evidence="2" key="1">
    <citation type="submission" date="2023-03" db="EMBL/GenBank/DDBJ databases">
        <title>Massive genome expansion in bonnet fungi (Mycena s.s.) driven by repeated elements and novel gene families across ecological guilds.</title>
        <authorList>
            <consortium name="Lawrence Berkeley National Laboratory"/>
            <person name="Harder C.B."/>
            <person name="Miyauchi S."/>
            <person name="Viragh M."/>
            <person name="Kuo A."/>
            <person name="Thoen E."/>
            <person name="Andreopoulos B."/>
            <person name="Lu D."/>
            <person name="Skrede I."/>
            <person name="Drula E."/>
            <person name="Henrissat B."/>
            <person name="Morin E."/>
            <person name="Kohler A."/>
            <person name="Barry K."/>
            <person name="LaButti K."/>
            <person name="Morin E."/>
            <person name="Salamov A."/>
            <person name="Lipzen A."/>
            <person name="Mereny Z."/>
            <person name="Hegedus B."/>
            <person name="Baldrian P."/>
            <person name="Stursova M."/>
            <person name="Weitz H."/>
            <person name="Taylor A."/>
            <person name="Grigoriev I.V."/>
            <person name="Nagy L.G."/>
            <person name="Martin F."/>
            <person name="Kauserud H."/>
        </authorList>
    </citation>
    <scope>NUCLEOTIDE SEQUENCE</scope>
    <source>
        <strain evidence="2">CBHHK188m</strain>
    </source>
</reference>
<evidence type="ECO:0000313" key="3">
    <source>
        <dbReference type="Proteomes" id="UP001215280"/>
    </source>
</evidence>
<accession>A0AAD7K2F9</accession>
<dbReference type="EMBL" id="JARJLG010000011">
    <property type="protein sequence ID" value="KAJ7776957.1"/>
    <property type="molecule type" value="Genomic_DNA"/>
</dbReference>
<feature type="compositionally biased region" description="Basic residues" evidence="1">
    <location>
        <begin position="118"/>
        <end position="131"/>
    </location>
</feature>
<feature type="region of interest" description="Disordered" evidence="1">
    <location>
        <begin position="118"/>
        <end position="142"/>
    </location>
</feature>
<proteinExistence type="predicted"/>